<protein>
    <recommendedName>
        <fullName evidence="3">MATH domain-containing protein</fullName>
    </recommendedName>
</protein>
<feature type="coiled-coil region" evidence="2">
    <location>
        <begin position="515"/>
        <end position="542"/>
    </location>
</feature>
<dbReference type="EMBL" id="JAGKQM010000013">
    <property type="protein sequence ID" value="KAH0894791.1"/>
    <property type="molecule type" value="Genomic_DNA"/>
</dbReference>
<evidence type="ECO:0000313" key="5">
    <source>
        <dbReference type="Proteomes" id="UP000824890"/>
    </source>
</evidence>
<evidence type="ECO:0000259" key="3">
    <source>
        <dbReference type="PROSITE" id="PS50144"/>
    </source>
</evidence>
<comment type="caution">
    <text evidence="4">The sequence shown here is derived from an EMBL/GenBank/DDBJ whole genome shotgun (WGS) entry which is preliminary data.</text>
</comment>
<evidence type="ECO:0000313" key="4">
    <source>
        <dbReference type="EMBL" id="KAH0894791.1"/>
    </source>
</evidence>
<dbReference type="InterPro" id="IPR050804">
    <property type="entry name" value="MCC"/>
</dbReference>
<evidence type="ECO:0000256" key="2">
    <source>
        <dbReference type="SAM" id="Coils"/>
    </source>
</evidence>
<sequence>MSAMGNEANKKFTWVVKNFSSFSSYRSDTVKETQHWFDEKNHTLGYDFMIRLYDLNSRKFLVNDELKIVAEVDVLEVVGKLDVPVETTEMVDINGSQVLASQVESVNSLFKKHPNFTSNLCLKNLHLRTTYLNILLSLNEILCKSPVKLSNGDLADAYFSLRYVAKAGFKLDWLEKALKEAGETRIQEVEKELNGLTQKRADMDALLENNGSHDSRLWEVEIDNDRGSIIVAANDDTRFEDFVKIIFEDYGVDFAENDLELRYLFPKQNLHNQSINTPPVKIGNDRQFHAFLGVCKVENAVAPLFWVSLPALRRCWFRVTESVQSLGKKFMSSGSQLMRGTMGNETDKKFTWVIKNFSSWRSKCVRSRTFVKFNTGLIRRTACIRLSDLNARDSGFLVNGELKIVAEVDVLEVVGELDVPVVATDVVDINGFQVLASQVESVNILFEKHPNIASNVRAKNSHLRTTYLNILLSLTEILSKSPEEISNSDMVEAYSALRFVINAGFKLDWLEKALKEACEIRIKEIEEKLSDLTEKRADMDALLNSLK</sequence>
<dbReference type="Gene3D" id="2.60.210.10">
    <property type="entry name" value="Apoptosis, Tumor Necrosis Factor Receptor Associated Protein 2, Chain A"/>
    <property type="match status" value="1"/>
</dbReference>
<keyword evidence="5" id="KW-1185">Reference proteome</keyword>
<keyword evidence="1 2" id="KW-0175">Coiled coil</keyword>
<organism evidence="4 5">
    <name type="scientific">Brassica napus</name>
    <name type="common">Rape</name>
    <dbReference type="NCBI Taxonomy" id="3708"/>
    <lineage>
        <taxon>Eukaryota</taxon>
        <taxon>Viridiplantae</taxon>
        <taxon>Streptophyta</taxon>
        <taxon>Embryophyta</taxon>
        <taxon>Tracheophyta</taxon>
        <taxon>Spermatophyta</taxon>
        <taxon>Magnoliopsida</taxon>
        <taxon>eudicotyledons</taxon>
        <taxon>Gunneridae</taxon>
        <taxon>Pentapetalae</taxon>
        <taxon>rosids</taxon>
        <taxon>malvids</taxon>
        <taxon>Brassicales</taxon>
        <taxon>Brassicaceae</taxon>
        <taxon>Brassiceae</taxon>
        <taxon>Brassica</taxon>
    </lineage>
</organism>
<reference evidence="4 5" key="1">
    <citation type="submission" date="2021-05" db="EMBL/GenBank/DDBJ databases">
        <title>Genome Assembly of Synthetic Allotetraploid Brassica napus Reveals Homoeologous Exchanges between Subgenomes.</title>
        <authorList>
            <person name="Davis J.T."/>
        </authorList>
    </citation>
    <scope>NUCLEOTIDE SEQUENCE [LARGE SCALE GENOMIC DNA]</scope>
    <source>
        <strain evidence="5">cv. Da-Ae</strain>
        <tissue evidence="4">Seedling</tissue>
    </source>
</reference>
<feature type="coiled-coil region" evidence="2">
    <location>
        <begin position="179"/>
        <end position="206"/>
    </location>
</feature>
<dbReference type="InterPro" id="IPR008974">
    <property type="entry name" value="TRAF-like"/>
</dbReference>
<dbReference type="PANTHER" id="PTHR46236:SF21">
    <property type="entry name" value="TRAF-LIKE FAMILY PROTEIN-RELATED"/>
    <property type="match status" value="1"/>
</dbReference>
<dbReference type="InterPro" id="IPR002083">
    <property type="entry name" value="MATH/TRAF_dom"/>
</dbReference>
<dbReference type="Proteomes" id="UP000824890">
    <property type="component" value="Unassembled WGS sequence"/>
</dbReference>
<name>A0ABQ8AQH0_BRANA</name>
<accession>A0ABQ8AQH0</accession>
<evidence type="ECO:0000256" key="1">
    <source>
        <dbReference type="ARBA" id="ARBA00023054"/>
    </source>
</evidence>
<proteinExistence type="predicted"/>
<dbReference type="CDD" id="cd00121">
    <property type="entry name" value="MATH"/>
    <property type="match status" value="1"/>
</dbReference>
<dbReference type="SUPFAM" id="SSF49599">
    <property type="entry name" value="TRAF domain-like"/>
    <property type="match status" value="2"/>
</dbReference>
<gene>
    <name evidence="4" type="ORF">HID58_057220</name>
</gene>
<feature type="domain" description="MATH" evidence="3">
    <location>
        <begin position="1"/>
        <end position="72"/>
    </location>
</feature>
<dbReference type="PROSITE" id="PS50144">
    <property type="entry name" value="MATH"/>
    <property type="match status" value="1"/>
</dbReference>
<dbReference type="PANTHER" id="PTHR46236">
    <property type="entry name" value="TRAF-LIKE SUPERFAMILY PROTEIN"/>
    <property type="match status" value="1"/>
</dbReference>